<evidence type="ECO:0000313" key="4">
    <source>
        <dbReference type="Proteomes" id="UP000630528"/>
    </source>
</evidence>
<name>A0A934TRM0_9BURK</name>
<dbReference type="GO" id="GO:0008684">
    <property type="term" value="F:2-oxopent-4-enoate hydratase activity"/>
    <property type="evidence" value="ECO:0007669"/>
    <property type="project" value="TreeGrafter"/>
</dbReference>
<dbReference type="SUPFAM" id="SSF56529">
    <property type="entry name" value="FAH"/>
    <property type="match status" value="1"/>
</dbReference>
<reference evidence="3" key="1">
    <citation type="journal article" date="2012" name="J. Microbiol. Biotechnol.">
        <title>Ramlibacter ginsenosidimutans sp. nov., with ginsenoside-converting activity.</title>
        <authorList>
            <person name="Wang L."/>
            <person name="An D.S."/>
            <person name="Kim S.G."/>
            <person name="Jin F.X."/>
            <person name="Kim S.C."/>
            <person name="Lee S.T."/>
            <person name="Im W.T."/>
        </authorList>
    </citation>
    <scope>NUCLEOTIDE SEQUENCE</scope>
    <source>
        <strain evidence="3">KACC 17527</strain>
    </source>
</reference>
<organism evidence="3 4">
    <name type="scientific">Ramlibacter ginsenosidimutans</name>
    <dbReference type="NCBI Taxonomy" id="502333"/>
    <lineage>
        <taxon>Bacteria</taxon>
        <taxon>Pseudomonadati</taxon>
        <taxon>Pseudomonadota</taxon>
        <taxon>Betaproteobacteria</taxon>
        <taxon>Burkholderiales</taxon>
        <taxon>Comamonadaceae</taxon>
        <taxon>Ramlibacter</taxon>
    </lineage>
</organism>
<keyword evidence="3" id="KW-0378">Hydrolase</keyword>
<dbReference type="PANTHER" id="PTHR30143">
    <property type="entry name" value="ACID HYDRATASE"/>
    <property type="match status" value="1"/>
</dbReference>
<reference evidence="3" key="2">
    <citation type="submission" date="2021-01" db="EMBL/GenBank/DDBJ databases">
        <authorList>
            <person name="Kang M."/>
        </authorList>
    </citation>
    <scope>NUCLEOTIDE SEQUENCE</scope>
    <source>
        <strain evidence="3">KACC 17527</strain>
    </source>
</reference>
<proteinExistence type="predicted"/>
<feature type="domain" description="Fumarylacetoacetase-like C-terminal" evidence="2">
    <location>
        <begin position="97"/>
        <end position="252"/>
    </location>
</feature>
<keyword evidence="4" id="KW-1185">Reference proteome</keyword>
<dbReference type="GO" id="GO:0005737">
    <property type="term" value="C:cytoplasm"/>
    <property type="evidence" value="ECO:0007669"/>
    <property type="project" value="TreeGrafter"/>
</dbReference>
<evidence type="ECO:0000259" key="2">
    <source>
        <dbReference type="Pfam" id="PF01557"/>
    </source>
</evidence>
<accession>A0A934TRM0</accession>
<dbReference type="InterPro" id="IPR011234">
    <property type="entry name" value="Fumarylacetoacetase-like_C"/>
</dbReference>
<evidence type="ECO:0000313" key="3">
    <source>
        <dbReference type="EMBL" id="MBK6005725.1"/>
    </source>
</evidence>
<dbReference type="InterPro" id="IPR050772">
    <property type="entry name" value="Hydratase-Decarb/MhpD_sf"/>
</dbReference>
<dbReference type="Proteomes" id="UP000630528">
    <property type="component" value="Unassembled WGS sequence"/>
</dbReference>
<sequence>MSTPVQAVAEALVAAHRQQRTVAAAPFESLLQEAGQAYAVQEEVARTMRWFDRPVPQHWKSGGPSRTGTLTHAGLPPQHVWASPADASGTHFNWRLIEAEVAVRLARDVSPADAQAFDAARTAQWLDGMTVSIEIVDSRWENRAASALLKLADLQSHGALVLGQWRPLEARDWAQQACTVQIGTAAPQSFRGTYALGDPVWLLPTWLRHVTRQGATVPRGTVITTGTWCGMLEAKPGEKVMAVFEGIGEAEVQL</sequence>
<dbReference type="Gene3D" id="3.90.850.10">
    <property type="entry name" value="Fumarylacetoacetase-like, C-terminal domain"/>
    <property type="match status" value="1"/>
</dbReference>
<dbReference type="EMBL" id="JAEPWM010000002">
    <property type="protein sequence ID" value="MBK6005725.1"/>
    <property type="molecule type" value="Genomic_DNA"/>
</dbReference>
<dbReference type="GO" id="GO:0016787">
    <property type="term" value="F:hydrolase activity"/>
    <property type="evidence" value="ECO:0007669"/>
    <property type="project" value="UniProtKB-KW"/>
</dbReference>
<keyword evidence="1" id="KW-0456">Lyase</keyword>
<protein>
    <submittedName>
        <fullName evidence="3">Fumarylacetoacetate hydrolase family protein</fullName>
    </submittedName>
</protein>
<dbReference type="InterPro" id="IPR036663">
    <property type="entry name" value="Fumarylacetoacetase_C_sf"/>
</dbReference>
<dbReference type="AlphaFoldDB" id="A0A934TRM0"/>
<evidence type="ECO:0000256" key="1">
    <source>
        <dbReference type="ARBA" id="ARBA00023239"/>
    </source>
</evidence>
<dbReference type="Pfam" id="PF01557">
    <property type="entry name" value="FAA_hydrolase"/>
    <property type="match status" value="1"/>
</dbReference>
<dbReference type="PANTHER" id="PTHR30143:SF0">
    <property type="entry name" value="2-KETO-4-PENTENOATE HYDRATASE"/>
    <property type="match status" value="1"/>
</dbReference>
<dbReference type="RefSeq" id="WP_201167393.1">
    <property type="nucleotide sequence ID" value="NZ_JAEPWM010000002.1"/>
</dbReference>
<comment type="caution">
    <text evidence="3">The sequence shown here is derived from an EMBL/GenBank/DDBJ whole genome shotgun (WGS) entry which is preliminary data.</text>
</comment>
<gene>
    <name evidence="3" type="ORF">JJB11_06425</name>
</gene>